<dbReference type="RefSeq" id="WP_147234613.1">
    <property type="nucleotide sequence ID" value="NZ_VOQS01000001.1"/>
</dbReference>
<feature type="compositionally biased region" description="Basic residues" evidence="1">
    <location>
        <begin position="58"/>
        <end position="67"/>
    </location>
</feature>
<gene>
    <name evidence="2" type="ORF">FRZ40_15520</name>
</gene>
<name>A0A5C6VW73_9BURK</name>
<comment type="caution">
    <text evidence="2">The sequence shown here is derived from an EMBL/GenBank/DDBJ whole genome shotgun (WGS) entry which is preliminary data.</text>
</comment>
<feature type="region of interest" description="Disordered" evidence="1">
    <location>
        <begin position="49"/>
        <end position="73"/>
    </location>
</feature>
<dbReference type="Proteomes" id="UP000321776">
    <property type="component" value="Unassembled WGS sequence"/>
</dbReference>
<dbReference type="EMBL" id="VOQS01000001">
    <property type="protein sequence ID" value="TXC88876.1"/>
    <property type="molecule type" value="Genomic_DNA"/>
</dbReference>
<accession>A0A5C6VW73</accession>
<evidence type="ECO:0000313" key="3">
    <source>
        <dbReference type="Proteomes" id="UP000321776"/>
    </source>
</evidence>
<evidence type="ECO:0000256" key="1">
    <source>
        <dbReference type="SAM" id="MobiDB-lite"/>
    </source>
</evidence>
<evidence type="ECO:0000313" key="2">
    <source>
        <dbReference type="EMBL" id="TXC88876.1"/>
    </source>
</evidence>
<proteinExistence type="predicted"/>
<reference evidence="2 3" key="1">
    <citation type="journal article" date="2018" name="Int. J. Syst. Evol. Microbiol.">
        <title>Paraburkholderia azotifigens sp. nov., a nitrogen-fixing bacterium isolated from paddy soil.</title>
        <authorList>
            <person name="Choi G.M."/>
            <person name="Im W.T."/>
        </authorList>
    </citation>
    <scope>NUCLEOTIDE SEQUENCE [LARGE SCALE GENOMIC DNA]</scope>
    <source>
        <strain evidence="2 3">NF 2-5-3</strain>
    </source>
</reference>
<sequence>MTIKAKTLFEGKAVIKIETDSGVTGYVDSAVPPGAARAFLVKLERAMRKNRAESRKLERARRRKRTTRKADGD</sequence>
<dbReference type="AlphaFoldDB" id="A0A5C6VW73"/>
<protein>
    <submittedName>
        <fullName evidence="2">Uncharacterized protein</fullName>
    </submittedName>
</protein>
<organism evidence="2 3">
    <name type="scientific">Paraburkholderia azotifigens</name>
    <dbReference type="NCBI Taxonomy" id="2057004"/>
    <lineage>
        <taxon>Bacteria</taxon>
        <taxon>Pseudomonadati</taxon>
        <taxon>Pseudomonadota</taxon>
        <taxon>Betaproteobacteria</taxon>
        <taxon>Burkholderiales</taxon>
        <taxon>Burkholderiaceae</taxon>
        <taxon>Paraburkholderia</taxon>
    </lineage>
</organism>